<dbReference type="PANTHER" id="PTHR42034">
    <property type="entry name" value="CHROMOSOME 7, WHOLE GENOME SHOTGUN SEQUENCE-RELATED"/>
    <property type="match status" value="1"/>
</dbReference>
<accession>A0A0D2QA75</accession>
<sequence>MSTATILPGLQLERNAFGGQYAPNDIRDLVYHPGIISPLKLGETEVSYFLPSRENGVNDMYLHLGCRAPPCLVDRQRVASVWAIMRVRHPLLGAKVRMNAYDDISFRYDAPLSPYEALQSAERNLEYREQTKDAELINSYLNGPRMLSNERLSYLLVSNSELQSPSPGADQNADFVICATHFLGDGMALHQFANDFFTLLGSALDQAGLASVLAAEWLARCATEPALGLPLSIEDRLPSVPPGEFKRLASRVDFALNQQKSIGGHSFPRQPGRTRHTVVPTVSIDRETTKAILKNCKKNGVSISAALFAICNIAWARTHSVGWELPIMLYSALNMRPSLRADARLHDSYWFLAIGYFNIVLPAFFPKEGDAARMFWHRARAAKAQSAAAARSPMGASRCALMAAERGTRARMWAREDDDKVAGVQTSAPTAPLAPPARLRPSGPSSALMGLSLLGNLDGIYQHARFPAIRIHTLTTGSRQRAGGMLLFGYTFAGKLWVSFGYDENGFEEGVVQTFWNNVKNAVDEFLVPA</sequence>
<name>A0A0D2QA75_HYPSF</name>
<dbReference type="OrthoDB" id="3355480at2759"/>
<gene>
    <name evidence="1" type="ORF">HYPSUDRAFT_82867</name>
</gene>
<dbReference type="Proteomes" id="UP000054270">
    <property type="component" value="Unassembled WGS sequence"/>
</dbReference>
<reference evidence="2" key="1">
    <citation type="submission" date="2014-04" db="EMBL/GenBank/DDBJ databases">
        <title>Evolutionary Origins and Diversification of the Mycorrhizal Mutualists.</title>
        <authorList>
            <consortium name="DOE Joint Genome Institute"/>
            <consortium name="Mycorrhizal Genomics Consortium"/>
            <person name="Kohler A."/>
            <person name="Kuo A."/>
            <person name="Nagy L.G."/>
            <person name="Floudas D."/>
            <person name="Copeland A."/>
            <person name="Barry K.W."/>
            <person name="Cichocki N."/>
            <person name="Veneault-Fourrey C."/>
            <person name="LaButti K."/>
            <person name="Lindquist E.A."/>
            <person name="Lipzen A."/>
            <person name="Lundell T."/>
            <person name="Morin E."/>
            <person name="Murat C."/>
            <person name="Riley R."/>
            <person name="Ohm R."/>
            <person name="Sun H."/>
            <person name="Tunlid A."/>
            <person name="Henrissat B."/>
            <person name="Grigoriev I.V."/>
            <person name="Hibbett D.S."/>
            <person name="Martin F."/>
        </authorList>
    </citation>
    <scope>NUCLEOTIDE SEQUENCE [LARGE SCALE GENOMIC DNA]</scope>
    <source>
        <strain evidence="2">FD-334 SS-4</strain>
    </source>
</reference>
<dbReference type="AlphaFoldDB" id="A0A0D2QA75"/>
<keyword evidence="2" id="KW-1185">Reference proteome</keyword>
<evidence type="ECO:0000313" key="2">
    <source>
        <dbReference type="Proteomes" id="UP000054270"/>
    </source>
</evidence>
<evidence type="ECO:0000313" key="1">
    <source>
        <dbReference type="EMBL" id="KJA28525.1"/>
    </source>
</evidence>
<organism evidence="1 2">
    <name type="scientific">Hypholoma sublateritium (strain FD-334 SS-4)</name>
    <dbReference type="NCBI Taxonomy" id="945553"/>
    <lineage>
        <taxon>Eukaryota</taxon>
        <taxon>Fungi</taxon>
        <taxon>Dikarya</taxon>
        <taxon>Basidiomycota</taxon>
        <taxon>Agaricomycotina</taxon>
        <taxon>Agaricomycetes</taxon>
        <taxon>Agaricomycetidae</taxon>
        <taxon>Agaricales</taxon>
        <taxon>Agaricineae</taxon>
        <taxon>Strophariaceae</taxon>
        <taxon>Hypholoma</taxon>
    </lineage>
</organism>
<dbReference type="Gene3D" id="3.30.559.10">
    <property type="entry name" value="Chloramphenicol acetyltransferase-like domain"/>
    <property type="match status" value="1"/>
</dbReference>
<dbReference type="Gene3D" id="3.30.559.30">
    <property type="entry name" value="Nonribosomal peptide synthetase, condensation domain"/>
    <property type="match status" value="1"/>
</dbReference>
<dbReference type="EMBL" id="KN817521">
    <property type="protein sequence ID" value="KJA28525.1"/>
    <property type="molecule type" value="Genomic_DNA"/>
</dbReference>
<dbReference type="InterPro" id="IPR023213">
    <property type="entry name" value="CAT-like_dom_sf"/>
</dbReference>
<proteinExistence type="predicted"/>
<evidence type="ECO:0008006" key="3">
    <source>
        <dbReference type="Google" id="ProtNLM"/>
    </source>
</evidence>
<protein>
    <recommendedName>
        <fullName evidence="3">Alcohol acetyltransferase</fullName>
    </recommendedName>
</protein>
<dbReference type="STRING" id="945553.A0A0D2QA75"/>
<dbReference type="PANTHER" id="PTHR42034:SF2">
    <property type="entry name" value="ACYL-COA-DEPENDENT ACYLTRANSFERASE MAC1"/>
    <property type="match status" value="1"/>
</dbReference>
<dbReference type="OMA" id="LICAMHF"/>